<evidence type="ECO:0000256" key="1">
    <source>
        <dbReference type="SAM" id="MobiDB-lite"/>
    </source>
</evidence>
<reference evidence="2 3" key="1">
    <citation type="submission" date="2018-03" db="EMBL/GenBank/DDBJ databases">
        <title>Draft genome sequence of Rohu Carp (Labeo rohita).</title>
        <authorList>
            <person name="Das P."/>
            <person name="Kushwaha B."/>
            <person name="Joshi C.G."/>
            <person name="Kumar D."/>
            <person name="Nagpure N.S."/>
            <person name="Sahoo L."/>
            <person name="Das S.P."/>
            <person name="Bit A."/>
            <person name="Patnaik S."/>
            <person name="Meher P.K."/>
            <person name="Jayasankar P."/>
            <person name="Koringa P.G."/>
            <person name="Patel N.V."/>
            <person name="Hinsu A.T."/>
            <person name="Kumar R."/>
            <person name="Pandey M."/>
            <person name="Agarwal S."/>
            <person name="Srivastava S."/>
            <person name="Singh M."/>
            <person name="Iquebal M.A."/>
            <person name="Jaiswal S."/>
            <person name="Angadi U.B."/>
            <person name="Kumar N."/>
            <person name="Raza M."/>
            <person name="Shah T.M."/>
            <person name="Rai A."/>
            <person name="Jena J.K."/>
        </authorList>
    </citation>
    <scope>NUCLEOTIDE SEQUENCE [LARGE SCALE GENOMIC DNA]</scope>
    <source>
        <strain evidence="2">DASCIFA01</strain>
        <tissue evidence="2">Testis</tissue>
    </source>
</reference>
<evidence type="ECO:0000313" key="2">
    <source>
        <dbReference type="EMBL" id="RXN11162.1"/>
    </source>
</evidence>
<keyword evidence="3" id="KW-1185">Reference proteome</keyword>
<dbReference type="AlphaFoldDB" id="A0A498LU06"/>
<name>A0A498LU06_LABRO</name>
<accession>A0A498LU06</accession>
<dbReference type="Proteomes" id="UP000290572">
    <property type="component" value="Unassembled WGS sequence"/>
</dbReference>
<comment type="caution">
    <text evidence="2">The sequence shown here is derived from an EMBL/GenBank/DDBJ whole genome shotgun (WGS) entry which is preliminary data.</text>
</comment>
<protein>
    <submittedName>
        <fullName evidence="2">Uncharacterized protein</fullName>
    </submittedName>
</protein>
<proteinExistence type="predicted"/>
<feature type="compositionally biased region" description="Basic and acidic residues" evidence="1">
    <location>
        <begin position="1"/>
        <end position="13"/>
    </location>
</feature>
<feature type="region of interest" description="Disordered" evidence="1">
    <location>
        <begin position="1"/>
        <end position="51"/>
    </location>
</feature>
<evidence type="ECO:0000313" key="3">
    <source>
        <dbReference type="Proteomes" id="UP000290572"/>
    </source>
</evidence>
<gene>
    <name evidence="2" type="ORF">ROHU_030108</name>
</gene>
<organism evidence="2 3">
    <name type="scientific">Labeo rohita</name>
    <name type="common">Indian major carp</name>
    <name type="synonym">Cyprinus rohita</name>
    <dbReference type="NCBI Taxonomy" id="84645"/>
    <lineage>
        <taxon>Eukaryota</taxon>
        <taxon>Metazoa</taxon>
        <taxon>Chordata</taxon>
        <taxon>Craniata</taxon>
        <taxon>Vertebrata</taxon>
        <taxon>Euteleostomi</taxon>
        <taxon>Actinopterygii</taxon>
        <taxon>Neopterygii</taxon>
        <taxon>Teleostei</taxon>
        <taxon>Ostariophysi</taxon>
        <taxon>Cypriniformes</taxon>
        <taxon>Cyprinidae</taxon>
        <taxon>Labeoninae</taxon>
        <taxon>Labeonini</taxon>
        <taxon>Labeo</taxon>
    </lineage>
</organism>
<dbReference type="EMBL" id="QBIY01013150">
    <property type="protein sequence ID" value="RXN11162.1"/>
    <property type="molecule type" value="Genomic_DNA"/>
</dbReference>
<sequence>MRAWAEPRQRSWESPDDVIPSRSQNSRKSRTRRDGETTVTASQPLKGKNGRIASCCLDTNRRKRERTREKVLESQLGSLVPDRIAFRMPLHLGK</sequence>